<comment type="caution">
    <text evidence="1">The sequence shown here is derived from an EMBL/GenBank/DDBJ whole genome shotgun (WGS) entry which is preliminary data.</text>
</comment>
<reference evidence="1" key="1">
    <citation type="submission" date="2022-06" db="EMBL/GenBank/DDBJ databases">
        <title>Phylogenomic reconstructions and comparative analyses of Kickxellomycotina fungi.</title>
        <authorList>
            <person name="Reynolds N.K."/>
            <person name="Stajich J.E."/>
            <person name="Barry K."/>
            <person name="Grigoriev I.V."/>
            <person name="Crous P."/>
            <person name="Smith M.E."/>
        </authorList>
    </citation>
    <scope>NUCLEOTIDE SEQUENCE</scope>
    <source>
        <strain evidence="1">RSA 2271</strain>
    </source>
</reference>
<accession>A0ACC1HBI9</accession>
<feature type="non-terminal residue" evidence="1">
    <location>
        <position position="1"/>
    </location>
</feature>
<gene>
    <name evidence="1" type="ORF">EV182_006097</name>
</gene>
<evidence type="ECO:0000313" key="1">
    <source>
        <dbReference type="EMBL" id="KAJ1672991.1"/>
    </source>
</evidence>
<sequence length="332" mass="37740">HRRFGLKPEPANASGKPHDSMYRMKISSEITLNEALLQRLNASLNDKDDLYEYYHRQSKRESSTFRVAGANRDSSIRSSGLSHCSTNFDDNRPGVIDIYGIEDIIGNYSSTQDYALEGAKNTGKGSSLSSSVPPAKKEALPRMASPKKREQRHQDIGRNAASWESERDWLDDINGRNGRSKPVEKSIMTRDVTKHLPPDVNKPLPQTSGARKYGQTRRERKERHIVQYRDSTARSPPLLKTCVTKKASSRGRPRDSSLFGGLSPTKYDSEKSWPRDSTWSRDSRMGLSCNTRKDPSKPDDRRGLSRFEHDNYRLKRLLNQKTRMQKSVASVN</sequence>
<name>A0ACC1HBI9_9FUNG</name>
<protein>
    <submittedName>
        <fullName evidence="1">Uncharacterized protein</fullName>
    </submittedName>
</protein>
<evidence type="ECO:0000313" key="2">
    <source>
        <dbReference type="Proteomes" id="UP001145114"/>
    </source>
</evidence>
<keyword evidence="2" id="KW-1185">Reference proteome</keyword>
<proteinExistence type="predicted"/>
<dbReference type="Proteomes" id="UP001145114">
    <property type="component" value="Unassembled WGS sequence"/>
</dbReference>
<organism evidence="1 2">
    <name type="scientific">Spiromyces aspiralis</name>
    <dbReference type="NCBI Taxonomy" id="68401"/>
    <lineage>
        <taxon>Eukaryota</taxon>
        <taxon>Fungi</taxon>
        <taxon>Fungi incertae sedis</taxon>
        <taxon>Zoopagomycota</taxon>
        <taxon>Kickxellomycotina</taxon>
        <taxon>Kickxellomycetes</taxon>
        <taxon>Kickxellales</taxon>
        <taxon>Kickxellaceae</taxon>
        <taxon>Spiromyces</taxon>
    </lineage>
</organism>
<dbReference type="EMBL" id="JAMZIH010007535">
    <property type="protein sequence ID" value="KAJ1672991.1"/>
    <property type="molecule type" value="Genomic_DNA"/>
</dbReference>